<feature type="domain" description="Helix-turn-helix" evidence="2">
    <location>
        <begin position="4"/>
        <end position="58"/>
    </location>
</feature>
<dbReference type="Pfam" id="PF12728">
    <property type="entry name" value="HTH_17"/>
    <property type="match status" value="1"/>
</dbReference>
<reference evidence="3" key="1">
    <citation type="journal article" date="2021" name="Proc. Natl. Acad. Sci. U.S.A.">
        <title>A Catalog of Tens of Thousands of Viruses from Human Metagenomes Reveals Hidden Associations with Chronic Diseases.</title>
        <authorList>
            <person name="Tisza M.J."/>
            <person name="Buck C.B."/>
        </authorList>
    </citation>
    <scope>NUCLEOTIDE SEQUENCE</scope>
    <source>
        <strain evidence="3">CtCjb12</strain>
    </source>
</reference>
<proteinExistence type="predicted"/>
<accession>A0A8S5MQS8</accession>
<dbReference type="InterPro" id="IPR041657">
    <property type="entry name" value="HTH_17"/>
</dbReference>
<dbReference type="EMBL" id="BK014960">
    <property type="protein sequence ID" value="DAD84447.1"/>
    <property type="molecule type" value="Genomic_DNA"/>
</dbReference>
<sequence>MSKYYTTKETAKALGVCQARVLQLRKQGLLDAYSHGEKGSKSKFYFLADDVEHYKQSRDNPEQPPLRKVSTKETA</sequence>
<evidence type="ECO:0000313" key="3">
    <source>
        <dbReference type="EMBL" id="DAD84447.1"/>
    </source>
</evidence>
<organism evidence="3">
    <name type="scientific">Myoviridae sp. ctCjb12</name>
    <dbReference type="NCBI Taxonomy" id="2826631"/>
    <lineage>
        <taxon>Viruses</taxon>
        <taxon>Duplodnaviria</taxon>
        <taxon>Heunggongvirae</taxon>
        <taxon>Uroviricota</taxon>
        <taxon>Caudoviricetes</taxon>
    </lineage>
</organism>
<feature type="region of interest" description="Disordered" evidence="1">
    <location>
        <begin position="54"/>
        <end position="75"/>
    </location>
</feature>
<evidence type="ECO:0000256" key="1">
    <source>
        <dbReference type="SAM" id="MobiDB-lite"/>
    </source>
</evidence>
<protein>
    <submittedName>
        <fullName evidence="3">Helix-turn-helix domain protein</fullName>
    </submittedName>
</protein>
<evidence type="ECO:0000259" key="2">
    <source>
        <dbReference type="Pfam" id="PF12728"/>
    </source>
</evidence>
<name>A0A8S5MQS8_9CAUD</name>